<protein>
    <submittedName>
        <fullName evidence="3">CHAT domain-containing protein</fullName>
    </submittedName>
</protein>
<name>A0ABS3FK76_9CYAN</name>
<evidence type="ECO:0000313" key="3">
    <source>
        <dbReference type="EMBL" id="MBO0347519.1"/>
    </source>
</evidence>
<organism evidence="3 4">
    <name type="scientific">Phormidium pseudopriestleyi FRX01</name>
    <dbReference type="NCBI Taxonomy" id="1759528"/>
    <lineage>
        <taxon>Bacteria</taxon>
        <taxon>Bacillati</taxon>
        <taxon>Cyanobacteriota</taxon>
        <taxon>Cyanophyceae</taxon>
        <taxon>Oscillatoriophycideae</taxon>
        <taxon>Oscillatoriales</taxon>
        <taxon>Oscillatoriaceae</taxon>
        <taxon>Phormidium</taxon>
    </lineage>
</organism>
<dbReference type="Pfam" id="PF12770">
    <property type="entry name" value="CHAT"/>
    <property type="match status" value="1"/>
</dbReference>
<evidence type="ECO:0000313" key="4">
    <source>
        <dbReference type="Proteomes" id="UP000664844"/>
    </source>
</evidence>
<feature type="compositionally biased region" description="Low complexity" evidence="1">
    <location>
        <begin position="40"/>
        <end position="55"/>
    </location>
</feature>
<sequence length="556" mass="60896">TETPTDIPPGDTPVIPVDSPGEVPTPIPVQPVEPINIQSPEPTVPVIIPENPEVPFGEEIPLPVVENNPEPDPTSESTNPIEGQILEGAPSTTGEAQPFNTLSNQEVDRPRYESQLAVADIGLAVQMLEEYQAMEFSNYLEVDLFGETATPDEIAQKLYDLWQETNNKSALIYVSALADQLELVIIFPHNFEVAGGSSDLVASTHLAQGLIDRTIDIAVRETVPNVSREQLLEQVQNLRSELTNPRRLNSKSYLPIAQQLYQSLIAPMEAQLEANGIETLVFSMDSGLRTLPLVALHDGEQFLLEKYAVALVPSFGLTDVTYSDIRNREVLGMGSAIFDDLSPLPAVPTELQNIVSNPWGGNVFLNEEFTANNFRQINREKRFGIIHLATHAEFQGGSLDKSYIKFYDSRVGLNQIRDLATELGWNTSDNPPIELLTLSACRTAVGDTEAELGFAGLAVLSGAKASLASFWYVSDGGTLGLMSEFYSQLGEKPLKAEALRQTQLAMLRGEVRIENGMLLLSNGKTVPLPPELVAQGNMTLSHPYFWSAFTVIGNWN</sequence>
<dbReference type="InterPro" id="IPR024983">
    <property type="entry name" value="CHAT_dom"/>
</dbReference>
<evidence type="ECO:0000259" key="2">
    <source>
        <dbReference type="Pfam" id="PF12770"/>
    </source>
</evidence>
<comment type="caution">
    <text evidence="3">The sequence shown here is derived from an EMBL/GenBank/DDBJ whole genome shotgun (WGS) entry which is preliminary data.</text>
</comment>
<keyword evidence="4" id="KW-1185">Reference proteome</keyword>
<evidence type="ECO:0000256" key="1">
    <source>
        <dbReference type="SAM" id="MobiDB-lite"/>
    </source>
</evidence>
<dbReference type="Proteomes" id="UP000664844">
    <property type="component" value="Unassembled WGS sequence"/>
</dbReference>
<accession>A0ABS3FK76</accession>
<feature type="compositionally biased region" description="Pro residues" evidence="1">
    <location>
        <begin position="1"/>
        <end position="11"/>
    </location>
</feature>
<reference evidence="3 4" key="1">
    <citation type="submission" date="2021-03" db="EMBL/GenBank/DDBJ databases">
        <title>Metabolic Capacity of the Antarctic Cyanobacterium Phormidium pseudopriestleyi that Sustains Oxygenic Photosynthesis in the Presence of Hydrogen Sulfide.</title>
        <authorList>
            <person name="Lumian J.E."/>
            <person name="Jungblut A.D."/>
            <person name="Dillon M.L."/>
            <person name="Hawes I."/>
            <person name="Doran P.T."/>
            <person name="Mackey T.J."/>
            <person name="Dick G.J."/>
            <person name="Grettenberger C.L."/>
            <person name="Sumner D.Y."/>
        </authorList>
    </citation>
    <scope>NUCLEOTIDE SEQUENCE [LARGE SCALE GENOMIC DNA]</scope>
    <source>
        <strain evidence="3 4">FRX01</strain>
    </source>
</reference>
<gene>
    <name evidence="3" type="ORF">J0895_00005</name>
</gene>
<proteinExistence type="predicted"/>
<feature type="region of interest" description="Disordered" evidence="1">
    <location>
        <begin position="1"/>
        <end position="79"/>
    </location>
</feature>
<feature type="domain" description="CHAT" evidence="2">
    <location>
        <begin position="255"/>
        <end position="554"/>
    </location>
</feature>
<dbReference type="RefSeq" id="WP_207086098.1">
    <property type="nucleotide sequence ID" value="NZ_JAFLQW010000001.1"/>
</dbReference>
<dbReference type="EMBL" id="JAFLQW010000001">
    <property type="protein sequence ID" value="MBO0347519.1"/>
    <property type="molecule type" value="Genomic_DNA"/>
</dbReference>
<feature type="non-terminal residue" evidence="3">
    <location>
        <position position="1"/>
    </location>
</feature>